<evidence type="ECO:0000256" key="1">
    <source>
        <dbReference type="ARBA" id="ARBA00004123"/>
    </source>
</evidence>
<evidence type="ECO:0000256" key="2">
    <source>
        <dbReference type="ARBA" id="ARBA00023242"/>
    </source>
</evidence>
<keyword evidence="4" id="KW-1133">Transmembrane helix</keyword>
<evidence type="ECO:0000256" key="3">
    <source>
        <dbReference type="ARBA" id="ARBA00038401"/>
    </source>
</evidence>
<evidence type="ECO:0000313" key="5">
    <source>
        <dbReference type="EMBL" id="MBA4674380.1"/>
    </source>
</evidence>
<accession>A0A7C9ERE4</accession>
<reference evidence="5" key="2">
    <citation type="submission" date="2020-07" db="EMBL/GenBank/DDBJ databases">
        <authorList>
            <person name="Vera ALvarez R."/>
            <person name="Arias-Moreno D.M."/>
            <person name="Jimenez-Jacinto V."/>
            <person name="Jimenez-Bremont J.F."/>
            <person name="Swaminathan K."/>
            <person name="Moose S.P."/>
            <person name="Guerrero-Gonzalez M.L."/>
            <person name="Marino-Ramirez L."/>
            <person name="Landsman D."/>
            <person name="Rodriguez-Kessler M."/>
            <person name="Delgado-Sanchez P."/>
        </authorList>
    </citation>
    <scope>NUCLEOTIDE SEQUENCE</scope>
    <source>
        <tissue evidence="5">Cladode</tissue>
    </source>
</reference>
<comment type="subcellular location">
    <subcellularLocation>
        <location evidence="1">Nucleus</location>
    </subcellularLocation>
</comment>
<dbReference type="GO" id="GO:0005634">
    <property type="term" value="C:nucleus"/>
    <property type="evidence" value="ECO:0007669"/>
    <property type="project" value="UniProtKB-SubCell"/>
</dbReference>
<dbReference type="PANTHER" id="PTHR23424">
    <property type="entry name" value="SERUM AMYLOID A"/>
    <property type="match status" value="1"/>
</dbReference>
<dbReference type="AlphaFoldDB" id="A0A7C9ERE4"/>
<evidence type="ECO:0000256" key="4">
    <source>
        <dbReference type="SAM" id="Phobius"/>
    </source>
</evidence>
<comment type="similarity">
    <text evidence="3">Belongs to the SAAL1 family.</text>
</comment>
<keyword evidence="4" id="KW-0812">Transmembrane</keyword>
<sequence length="257" mass="28404">MEKEREVAPILLPTLVNIGMPSLLINLLAFEMGKLTSERLPERYPAIDAILHAIEALSVIDDYSKEICSNKELFLMAIDLVKVPEKIEISGSCVTAAVLIANVLADAADLALEMSNDFVFLQSLLDLFPFTSDDFEARSALWSILARLLFEVQESEVSPLSLSQVVQTLASRSDLIEDILLDGEEGVLSGKHDMLTSSGAKLSPRTIAIKCIISILNQWNEVKNDPSVEQNENPVETNHADDRYIQKLLHCCLKHAS</sequence>
<dbReference type="EMBL" id="GISG01262418">
    <property type="protein sequence ID" value="MBA4674380.1"/>
    <property type="molecule type" value="Transcribed_RNA"/>
</dbReference>
<organism evidence="5">
    <name type="scientific">Opuntia streptacantha</name>
    <name type="common">Prickly pear cactus</name>
    <name type="synonym">Opuntia cardona</name>
    <dbReference type="NCBI Taxonomy" id="393608"/>
    <lineage>
        <taxon>Eukaryota</taxon>
        <taxon>Viridiplantae</taxon>
        <taxon>Streptophyta</taxon>
        <taxon>Embryophyta</taxon>
        <taxon>Tracheophyta</taxon>
        <taxon>Spermatophyta</taxon>
        <taxon>Magnoliopsida</taxon>
        <taxon>eudicotyledons</taxon>
        <taxon>Gunneridae</taxon>
        <taxon>Pentapetalae</taxon>
        <taxon>Caryophyllales</taxon>
        <taxon>Cactineae</taxon>
        <taxon>Cactaceae</taxon>
        <taxon>Opuntioideae</taxon>
        <taxon>Opuntia</taxon>
    </lineage>
</organism>
<protein>
    <submittedName>
        <fullName evidence="5">Uncharacterized protein</fullName>
    </submittedName>
</protein>
<name>A0A7C9ERE4_OPUST</name>
<feature type="transmembrane region" description="Helical" evidence="4">
    <location>
        <begin position="12"/>
        <end position="30"/>
    </location>
</feature>
<keyword evidence="2" id="KW-0539">Nucleus</keyword>
<dbReference type="InterPro" id="IPR052464">
    <property type="entry name" value="Synovial_Prolif_Regulator"/>
</dbReference>
<reference evidence="5" key="1">
    <citation type="journal article" date="2013" name="J. Plant Res.">
        <title>Effect of fungi and light on seed germination of three Opuntia species from semiarid lands of central Mexico.</title>
        <authorList>
            <person name="Delgado-Sanchez P."/>
            <person name="Jimenez-Bremont J.F."/>
            <person name="Guerrero-Gonzalez Mde L."/>
            <person name="Flores J."/>
        </authorList>
    </citation>
    <scope>NUCLEOTIDE SEQUENCE</scope>
    <source>
        <tissue evidence="5">Cladode</tissue>
    </source>
</reference>
<dbReference type="PANTHER" id="PTHR23424:SF23">
    <property type="entry name" value="PROTEIN SAAL1"/>
    <property type="match status" value="1"/>
</dbReference>
<keyword evidence="4" id="KW-0472">Membrane</keyword>
<proteinExistence type="inferred from homology"/>